<organism evidence="3 4">
    <name type="scientific">Agreia bicolorata</name>
    <dbReference type="NCBI Taxonomy" id="110935"/>
    <lineage>
        <taxon>Bacteria</taxon>
        <taxon>Bacillati</taxon>
        <taxon>Actinomycetota</taxon>
        <taxon>Actinomycetes</taxon>
        <taxon>Micrococcales</taxon>
        <taxon>Microbacteriaceae</taxon>
        <taxon>Agreia</taxon>
    </lineage>
</organism>
<dbReference type="InterPro" id="IPR041644">
    <property type="entry name" value="GNAT_C"/>
</dbReference>
<feature type="domain" description="GNAT-like C-terminal" evidence="2">
    <location>
        <begin position="135"/>
        <end position="287"/>
    </location>
</feature>
<accession>A0A1T4WTS1</accession>
<dbReference type="Pfam" id="PF18164">
    <property type="entry name" value="GNAT_C"/>
    <property type="match status" value="1"/>
</dbReference>
<evidence type="ECO:0000259" key="1">
    <source>
        <dbReference type="Pfam" id="PF18082"/>
    </source>
</evidence>
<dbReference type="AlphaFoldDB" id="A0A1T4WTS1"/>
<dbReference type="Gene3D" id="3.40.630.120">
    <property type="match status" value="1"/>
</dbReference>
<name>A0A1T4WTS1_9MICO</name>
<dbReference type="Pfam" id="PF18082">
    <property type="entry name" value="NAT_N"/>
    <property type="match status" value="1"/>
</dbReference>
<evidence type="ECO:0000313" key="3">
    <source>
        <dbReference type="EMBL" id="SKA80714.1"/>
    </source>
</evidence>
<protein>
    <submittedName>
        <fullName evidence="3">Uncharacterized protein</fullName>
    </submittedName>
</protein>
<reference evidence="4" key="1">
    <citation type="submission" date="2017-02" db="EMBL/GenBank/DDBJ databases">
        <authorList>
            <person name="Varghese N."/>
            <person name="Submissions S."/>
        </authorList>
    </citation>
    <scope>NUCLEOTIDE SEQUENCE [LARGE SCALE GENOMIC DNA]</scope>
    <source>
        <strain evidence="4">VKM Ac-2052</strain>
    </source>
</reference>
<sequence>MTERKASVLGAYDEDALFDLLAIDEVDRADCSRLLQRADDAEQVALAVAALRRSFGSFNQIPVDEPTQEPLVWLKAFFTLTPRVVAWSRRHDIPERVIRDTLADVGRHLAISRRVTGEFGLQTWRWLTYHFTVRIFALGRLQFALERAKPAVEVEGVIAAGDWVLAVHIPESGPLLPALVDESLVAAKKFFAEHFPQHPVSVVTCDSWILDPFLLDRLSPESNVGSFVRRFTPIDHSSDGHTDALYFVFRTRDLTRLDELPRNTSLQRAVLERLELGETWQVAWGYLTL</sequence>
<feature type="domain" description="N-acyltransferase N-terminal" evidence="1">
    <location>
        <begin position="15"/>
        <end position="132"/>
    </location>
</feature>
<dbReference type="EMBL" id="FUYG01000001">
    <property type="protein sequence ID" value="SKA80714.1"/>
    <property type="molecule type" value="Genomic_DNA"/>
</dbReference>
<evidence type="ECO:0000313" key="4">
    <source>
        <dbReference type="Proteomes" id="UP000189735"/>
    </source>
</evidence>
<dbReference type="Proteomes" id="UP000189735">
    <property type="component" value="Unassembled WGS sequence"/>
</dbReference>
<proteinExistence type="predicted"/>
<evidence type="ECO:0000259" key="2">
    <source>
        <dbReference type="Pfam" id="PF18164"/>
    </source>
</evidence>
<dbReference type="InterPro" id="IPR041273">
    <property type="entry name" value="NAT_N"/>
</dbReference>
<gene>
    <name evidence="3" type="ORF">SAMN06295879_0232</name>
</gene>